<keyword evidence="3" id="KW-1185">Reference proteome</keyword>
<gene>
    <name evidence="2" type="ORF">CPELLU_LOCUS8077</name>
</gene>
<dbReference type="AlphaFoldDB" id="A0A9N9D1J1"/>
<keyword evidence="1" id="KW-0812">Transmembrane</keyword>
<evidence type="ECO:0000313" key="2">
    <source>
        <dbReference type="EMBL" id="CAG8624219.1"/>
    </source>
</evidence>
<dbReference type="EMBL" id="CAJVQA010005601">
    <property type="protein sequence ID" value="CAG8624219.1"/>
    <property type="molecule type" value="Genomic_DNA"/>
</dbReference>
<comment type="caution">
    <text evidence="2">The sequence shown here is derived from an EMBL/GenBank/DDBJ whole genome shotgun (WGS) entry which is preliminary data.</text>
</comment>
<keyword evidence="1" id="KW-1133">Transmembrane helix</keyword>
<dbReference type="OrthoDB" id="2412980at2759"/>
<proteinExistence type="predicted"/>
<protein>
    <submittedName>
        <fullName evidence="2">450_t:CDS:1</fullName>
    </submittedName>
</protein>
<dbReference type="Proteomes" id="UP000789759">
    <property type="component" value="Unassembled WGS sequence"/>
</dbReference>
<name>A0A9N9D1J1_9GLOM</name>
<feature type="transmembrane region" description="Helical" evidence="1">
    <location>
        <begin position="91"/>
        <end position="113"/>
    </location>
</feature>
<accession>A0A9N9D1J1</accession>
<feature type="transmembrane region" description="Helical" evidence="1">
    <location>
        <begin position="6"/>
        <end position="23"/>
    </location>
</feature>
<evidence type="ECO:0000256" key="1">
    <source>
        <dbReference type="SAM" id="Phobius"/>
    </source>
</evidence>
<sequence length="368" mass="41822">MTLFGWIDASILYCAVVVLMVIGKLRSVTKKIDDAFNSIPTSQLSSYPTLLNKTVISSVVRRVMWYPVVPLIAQFCNSFVETYAYVNRVVYFPLFLLCYIGMSLQGLLNALVFSQDIAVTRAFQAVKLHWWIYNVNSYESAYPHLSHNKAIIDEFSMPGKSCSLVELKTLNCNKTNIIKNDLFNDDNINDDFINDDFINDNIINNDNNNNNFNNSNNGIINDNNVNNNLVSQPSLLEWLRYMLLIKIFSAPKSQSRLISLELLSPGTSFLGNKLTSSFFEKDNSKDNSDKPDINIDHQNDDQDLHLVHPEPVHLKDSFQYPPLDLLSHCLNSSTSSDPLIGSSRSNQTNINAEVFEEIETFKLILKRL</sequence>
<reference evidence="2" key="1">
    <citation type="submission" date="2021-06" db="EMBL/GenBank/DDBJ databases">
        <authorList>
            <person name="Kallberg Y."/>
            <person name="Tangrot J."/>
            <person name="Rosling A."/>
        </authorList>
    </citation>
    <scope>NUCLEOTIDE SEQUENCE</scope>
    <source>
        <strain evidence="2">FL966</strain>
    </source>
</reference>
<organism evidence="2 3">
    <name type="scientific">Cetraspora pellucida</name>
    <dbReference type="NCBI Taxonomy" id="1433469"/>
    <lineage>
        <taxon>Eukaryota</taxon>
        <taxon>Fungi</taxon>
        <taxon>Fungi incertae sedis</taxon>
        <taxon>Mucoromycota</taxon>
        <taxon>Glomeromycotina</taxon>
        <taxon>Glomeromycetes</taxon>
        <taxon>Diversisporales</taxon>
        <taxon>Gigasporaceae</taxon>
        <taxon>Cetraspora</taxon>
    </lineage>
</organism>
<keyword evidence="1" id="KW-0472">Membrane</keyword>
<evidence type="ECO:0000313" key="3">
    <source>
        <dbReference type="Proteomes" id="UP000789759"/>
    </source>
</evidence>